<keyword evidence="3" id="KW-0202">Cytokine</keyword>
<dbReference type="GO" id="GO:0032502">
    <property type="term" value="P:developmental process"/>
    <property type="evidence" value="ECO:0007669"/>
    <property type="project" value="UniProtKB-ARBA"/>
</dbReference>
<keyword evidence="6 9" id="KW-0339">Growth factor</keyword>
<keyword evidence="5 11" id="KW-0732">Signal</keyword>
<evidence type="ECO:0000259" key="12">
    <source>
        <dbReference type="PROSITE" id="PS51362"/>
    </source>
</evidence>
<dbReference type="PANTHER" id="PTHR11848">
    <property type="entry name" value="TGF-BETA FAMILY"/>
    <property type="match status" value="1"/>
</dbReference>
<feature type="compositionally biased region" description="Basic residues" evidence="10">
    <location>
        <begin position="48"/>
        <end position="69"/>
    </location>
</feature>
<feature type="signal peptide" evidence="11">
    <location>
        <begin position="1"/>
        <end position="19"/>
    </location>
</feature>
<dbReference type="SMART" id="SM00204">
    <property type="entry name" value="TGFB"/>
    <property type="match status" value="1"/>
</dbReference>
<evidence type="ECO:0000313" key="14">
    <source>
        <dbReference type="Proteomes" id="UP000275408"/>
    </source>
</evidence>
<keyword evidence="8" id="KW-0325">Glycoprotein</keyword>
<evidence type="ECO:0000256" key="10">
    <source>
        <dbReference type="SAM" id="MobiDB-lite"/>
    </source>
</evidence>
<sequence length="449" mass="51161">MSYIYRLFILSLALHTSLISDKMTEASSVAKNGTTAKEHDSEIFSRHSIPRRMRTHQRHSHHSSRKKREKTTETTSVLKNGSTSGTLQREILNLLGLPRRPQLSLNTRLHGRKMSAPRYMIDLYHSLESNVSLSTDGLFCCNDSVTDSRALGADTIMSYLNHVRGARPKISKRHSTFRFKMETPQGEKITAAEFRIYKEPISNGHRVVSWENSTYEVKIYQVIEPARILKELGKRVLRSWESGWQAFDITRAGQEWAQEINKNYGIELSVHTYAGVELNASSVGFVGFHGPQEKRPFLVSFYRQDGEQKLTYHRIFNPHPRRRRSARSLGPQFTNVGGNFKTSSQTSCSRRMLYVSFQRLGWQDWIIAPEGYSAFFCYGECSFPLSAHMNATNHAIVQTLVHLMNPTVVPQPCCSPTKLSAISVLYFDDSNNVVLKKYTNMVVKACGCH</sequence>
<dbReference type="PROSITE" id="PS51362">
    <property type="entry name" value="TGF_BETA_2"/>
    <property type="match status" value="1"/>
</dbReference>
<keyword evidence="4" id="KW-0964">Secreted</keyword>
<feature type="chain" id="PRO_5018059706" description="TGF-beta family profile domain-containing protein" evidence="11">
    <location>
        <begin position="20"/>
        <end position="449"/>
    </location>
</feature>
<dbReference type="InterPro" id="IPR017948">
    <property type="entry name" value="TGFb_CS"/>
</dbReference>
<dbReference type="AlphaFoldDB" id="A0A3M6TVA3"/>
<dbReference type="GO" id="GO:0005615">
    <property type="term" value="C:extracellular space"/>
    <property type="evidence" value="ECO:0007669"/>
    <property type="project" value="UniProtKB-KW"/>
</dbReference>
<evidence type="ECO:0000256" key="4">
    <source>
        <dbReference type="ARBA" id="ARBA00022525"/>
    </source>
</evidence>
<feature type="region of interest" description="Disordered" evidence="10">
    <location>
        <begin position="29"/>
        <end position="81"/>
    </location>
</feature>
<dbReference type="PANTHER" id="PTHR11848:SF310">
    <property type="entry name" value="PROTEIN 60A-RELATED"/>
    <property type="match status" value="1"/>
</dbReference>
<evidence type="ECO:0000256" key="1">
    <source>
        <dbReference type="ARBA" id="ARBA00004613"/>
    </source>
</evidence>
<accession>A0A3M6TVA3</accession>
<dbReference type="GO" id="GO:0008083">
    <property type="term" value="F:growth factor activity"/>
    <property type="evidence" value="ECO:0007669"/>
    <property type="project" value="UniProtKB-KW"/>
</dbReference>
<gene>
    <name evidence="13" type="ORF">pdam_00021083</name>
</gene>
<evidence type="ECO:0000256" key="9">
    <source>
        <dbReference type="RuleBase" id="RU000354"/>
    </source>
</evidence>
<dbReference type="PROSITE" id="PS00250">
    <property type="entry name" value="TGF_BETA_1"/>
    <property type="match status" value="1"/>
</dbReference>
<evidence type="ECO:0000256" key="5">
    <source>
        <dbReference type="ARBA" id="ARBA00022729"/>
    </source>
</evidence>
<dbReference type="Gene3D" id="2.10.90.10">
    <property type="entry name" value="Cystine-knot cytokines"/>
    <property type="match status" value="1"/>
</dbReference>
<protein>
    <recommendedName>
        <fullName evidence="12">TGF-beta family profile domain-containing protein</fullName>
    </recommendedName>
</protein>
<dbReference type="Pfam" id="PF00688">
    <property type="entry name" value="TGFb_propeptide"/>
    <property type="match status" value="1"/>
</dbReference>
<keyword evidence="7" id="KW-1015">Disulfide bond</keyword>
<dbReference type="InterPro" id="IPR015615">
    <property type="entry name" value="TGF-beta-rel"/>
</dbReference>
<dbReference type="SUPFAM" id="SSF57501">
    <property type="entry name" value="Cystine-knot cytokines"/>
    <property type="match status" value="1"/>
</dbReference>
<organism evidence="13 14">
    <name type="scientific">Pocillopora damicornis</name>
    <name type="common">Cauliflower coral</name>
    <name type="synonym">Millepora damicornis</name>
    <dbReference type="NCBI Taxonomy" id="46731"/>
    <lineage>
        <taxon>Eukaryota</taxon>
        <taxon>Metazoa</taxon>
        <taxon>Cnidaria</taxon>
        <taxon>Anthozoa</taxon>
        <taxon>Hexacorallia</taxon>
        <taxon>Scleractinia</taxon>
        <taxon>Astrocoeniina</taxon>
        <taxon>Pocilloporidae</taxon>
        <taxon>Pocillopora</taxon>
    </lineage>
</organism>
<dbReference type="FunFam" id="2.10.90.10:FF:000003">
    <property type="entry name" value="Bone morphogenetic protein 5"/>
    <property type="match status" value="1"/>
</dbReference>
<dbReference type="GO" id="GO:0005125">
    <property type="term" value="F:cytokine activity"/>
    <property type="evidence" value="ECO:0007669"/>
    <property type="project" value="UniProtKB-KW"/>
</dbReference>
<dbReference type="InterPro" id="IPR001111">
    <property type="entry name" value="TGF-b_propeptide"/>
</dbReference>
<evidence type="ECO:0000256" key="8">
    <source>
        <dbReference type="ARBA" id="ARBA00023180"/>
    </source>
</evidence>
<evidence type="ECO:0000313" key="13">
    <source>
        <dbReference type="EMBL" id="RMX45208.1"/>
    </source>
</evidence>
<evidence type="ECO:0000256" key="11">
    <source>
        <dbReference type="SAM" id="SignalP"/>
    </source>
</evidence>
<keyword evidence="14" id="KW-1185">Reference proteome</keyword>
<proteinExistence type="inferred from homology"/>
<dbReference type="OrthoDB" id="5987191at2759"/>
<dbReference type="EMBL" id="RCHS01002850">
    <property type="protein sequence ID" value="RMX45208.1"/>
    <property type="molecule type" value="Genomic_DNA"/>
</dbReference>
<comment type="similarity">
    <text evidence="2 9">Belongs to the TGF-beta family.</text>
</comment>
<reference evidence="13 14" key="1">
    <citation type="journal article" date="2018" name="Sci. Rep.">
        <title>Comparative analysis of the Pocillopora damicornis genome highlights role of immune system in coral evolution.</title>
        <authorList>
            <person name="Cunning R."/>
            <person name="Bay R.A."/>
            <person name="Gillette P."/>
            <person name="Baker A.C."/>
            <person name="Traylor-Knowles N."/>
        </authorList>
    </citation>
    <scope>NUCLEOTIDE SEQUENCE [LARGE SCALE GENOMIC DNA]</scope>
    <source>
        <strain evidence="13">RSMAS</strain>
        <tissue evidence="13">Whole animal</tissue>
    </source>
</reference>
<name>A0A3M6TVA3_POCDA</name>
<dbReference type="Gene3D" id="2.60.120.970">
    <property type="match status" value="1"/>
</dbReference>
<dbReference type="Pfam" id="PF00019">
    <property type="entry name" value="TGF_beta"/>
    <property type="match status" value="1"/>
</dbReference>
<dbReference type="Proteomes" id="UP000275408">
    <property type="component" value="Unassembled WGS sequence"/>
</dbReference>
<feature type="domain" description="TGF-beta family profile" evidence="12">
    <location>
        <begin position="321"/>
        <end position="449"/>
    </location>
</feature>
<dbReference type="InterPro" id="IPR001839">
    <property type="entry name" value="TGF-b_C"/>
</dbReference>
<dbReference type="InterPro" id="IPR029034">
    <property type="entry name" value="Cystine-knot_cytokine"/>
</dbReference>
<comment type="caution">
    <text evidence="13">The sequence shown here is derived from an EMBL/GenBank/DDBJ whole genome shotgun (WGS) entry which is preliminary data.</text>
</comment>
<feature type="compositionally biased region" description="Basic and acidic residues" evidence="10">
    <location>
        <begin position="36"/>
        <end position="45"/>
    </location>
</feature>
<dbReference type="STRING" id="46731.A0A3M6TVA3"/>
<evidence type="ECO:0000256" key="6">
    <source>
        <dbReference type="ARBA" id="ARBA00023030"/>
    </source>
</evidence>
<evidence type="ECO:0000256" key="3">
    <source>
        <dbReference type="ARBA" id="ARBA00022514"/>
    </source>
</evidence>
<comment type="subcellular location">
    <subcellularLocation>
        <location evidence="1">Secreted</location>
    </subcellularLocation>
</comment>
<evidence type="ECO:0000256" key="2">
    <source>
        <dbReference type="ARBA" id="ARBA00006656"/>
    </source>
</evidence>
<dbReference type="PRINTS" id="PR00669">
    <property type="entry name" value="INHIBINA"/>
</dbReference>
<evidence type="ECO:0000256" key="7">
    <source>
        <dbReference type="ARBA" id="ARBA00023157"/>
    </source>
</evidence>
<dbReference type="CDD" id="cd13761">
    <property type="entry name" value="TGF_beta_BMP5_like"/>
    <property type="match status" value="1"/>
</dbReference>
<dbReference type="OMA" id="ERQQPWP"/>